<evidence type="ECO:0000313" key="1">
    <source>
        <dbReference type="EMBL" id="OSC35360.1"/>
    </source>
</evidence>
<dbReference type="InterPro" id="IPR019151">
    <property type="entry name" value="Proteasome_assmbl_chaperone_2"/>
</dbReference>
<protein>
    <submittedName>
        <fullName evidence="1">Proteasome protein</fullName>
    </submittedName>
</protein>
<organism evidence="1 2">
    <name type="scientific">Mycolicibacillus koreensis</name>
    <dbReference type="NCBI Taxonomy" id="1069220"/>
    <lineage>
        <taxon>Bacteria</taxon>
        <taxon>Bacillati</taxon>
        <taxon>Actinomycetota</taxon>
        <taxon>Actinomycetes</taxon>
        <taxon>Mycobacteriales</taxon>
        <taxon>Mycobacteriaceae</taxon>
        <taxon>Mycolicibacillus</taxon>
    </lineage>
</organism>
<sequence length="324" mass="35477">MGQDRQFSPDHAQPDHSGMYELEFPAPQVSSPDGRGPVLIHALEGFSDAGHAIRLVSAHLKESLDSELVASFAIDELLDYRSRRPLMTFKTDRFTHYAQPQLDLHAMRDSAGTPFLLLAGLEPDLKWERFITAVRLLAERLGVRQTIGLGTIPMAVPHTRPVTMTAHSNNRELIGDHPSWVTEVQVPASASNLLEYRLAQHGHEVVGYTVHVPHYLSQTDYPAAALALVNEVAKTGSLQIPVDSLAEAAAEITGRIDEQVAGNEEVAQVVGALEQQYDAFVAAQENRSLLARDEELPSGDELGAAFEQFLAQEARKSRGPEDPA</sequence>
<dbReference type="EMBL" id="NCXO01000004">
    <property type="protein sequence ID" value="OSC35360.1"/>
    <property type="molecule type" value="Genomic_DNA"/>
</dbReference>
<dbReference type="RefSeq" id="WP_069392568.1">
    <property type="nucleotide sequence ID" value="NZ_AP022594.1"/>
</dbReference>
<proteinExistence type="predicted"/>
<name>A0A7I7SBY0_9MYCO</name>
<keyword evidence="2" id="KW-1185">Reference proteome</keyword>
<dbReference type="GO" id="GO:0000502">
    <property type="term" value="C:proteasome complex"/>
    <property type="evidence" value="ECO:0007669"/>
    <property type="project" value="UniProtKB-KW"/>
</dbReference>
<keyword evidence="1" id="KW-0647">Proteasome</keyword>
<dbReference type="AlphaFoldDB" id="A0A7I7SBY0"/>
<accession>A0A7I7SBY0</accession>
<comment type="caution">
    <text evidence="1">The sequence shown here is derived from an EMBL/GenBank/DDBJ whole genome shotgun (WGS) entry which is preliminary data.</text>
</comment>
<dbReference type="Proteomes" id="UP000193577">
    <property type="component" value="Unassembled WGS sequence"/>
</dbReference>
<reference evidence="1 2" key="1">
    <citation type="submission" date="2017-04" db="EMBL/GenBank/DDBJ databases">
        <title>The new phylogeny of genus Mycobacterium.</title>
        <authorList>
            <person name="Tortoli E."/>
            <person name="Trovato A."/>
            <person name="Cirillo D.M."/>
        </authorList>
    </citation>
    <scope>NUCLEOTIDE SEQUENCE [LARGE SCALE GENOMIC DNA]</scope>
    <source>
        <strain evidence="1 2">KCTC 19819</strain>
    </source>
</reference>
<dbReference type="Gene3D" id="1.10.287.100">
    <property type="match status" value="1"/>
</dbReference>
<gene>
    <name evidence="1" type="ORF">B8W67_02895</name>
</gene>
<dbReference type="OrthoDB" id="3733464at2"/>
<dbReference type="Gene3D" id="3.40.50.10900">
    <property type="entry name" value="PAC-like subunit"/>
    <property type="match status" value="1"/>
</dbReference>
<evidence type="ECO:0000313" key="2">
    <source>
        <dbReference type="Proteomes" id="UP000193577"/>
    </source>
</evidence>
<dbReference type="PIRSF" id="PIRSF028754">
    <property type="entry name" value="UCP028754"/>
    <property type="match status" value="1"/>
</dbReference>
<dbReference type="SUPFAM" id="SSF159659">
    <property type="entry name" value="Cgl1923-like"/>
    <property type="match status" value="1"/>
</dbReference>
<dbReference type="InterPro" id="IPR008492">
    <property type="entry name" value="Rv2714-like"/>
</dbReference>
<dbReference type="Pfam" id="PF09754">
    <property type="entry name" value="PAC2"/>
    <property type="match status" value="1"/>
</dbReference>
<dbReference type="InterPro" id="IPR038389">
    <property type="entry name" value="PSMG2_sf"/>
</dbReference>